<dbReference type="FunFam" id="1.10.1420.10:FF:000001">
    <property type="entry name" value="DNA mismatch repair protein MutS"/>
    <property type="match status" value="1"/>
</dbReference>
<gene>
    <name evidence="9 11" type="primary">mutS</name>
    <name evidence="11" type="ORF">CF394_02575</name>
</gene>
<dbReference type="SUPFAM" id="SSF55271">
    <property type="entry name" value="DNA repair protein MutS, domain I"/>
    <property type="match status" value="1"/>
</dbReference>
<keyword evidence="5 9" id="KW-0067">ATP-binding</keyword>
<comment type="similarity">
    <text evidence="1 9">Belongs to the DNA mismatch repair MutS family.</text>
</comment>
<dbReference type="GO" id="GO:0030983">
    <property type="term" value="F:mismatched DNA binding"/>
    <property type="evidence" value="ECO:0007669"/>
    <property type="project" value="InterPro"/>
</dbReference>
<dbReference type="FunFam" id="3.40.50.300:FF:000896">
    <property type="entry name" value="DNA mismatch repair protein MutS"/>
    <property type="match status" value="1"/>
</dbReference>
<dbReference type="InterPro" id="IPR000432">
    <property type="entry name" value="DNA_mismatch_repair_MutS_C"/>
</dbReference>
<dbReference type="Proteomes" id="UP000217065">
    <property type="component" value="Unassembled WGS sequence"/>
</dbReference>
<accession>A0A264W6V9</accession>
<dbReference type="PANTHER" id="PTHR11361:SF34">
    <property type="entry name" value="DNA MISMATCH REPAIR PROTEIN MSH1, MITOCHONDRIAL"/>
    <property type="match status" value="1"/>
</dbReference>
<dbReference type="GO" id="GO:0003684">
    <property type="term" value="F:damaged DNA binding"/>
    <property type="evidence" value="ECO:0007669"/>
    <property type="project" value="UniProtKB-UniRule"/>
</dbReference>
<evidence type="ECO:0000256" key="5">
    <source>
        <dbReference type="ARBA" id="ARBA00022840"/>
    </source>
</evidence>
<dbReference type="InterPro" id="IPR045076">
    <property type="entry name" value="MutS"/>
</dbReference>
<evidence type="ECO:0000256" key="6">
    <source>
        <dbReference type="ARBA" id="ARBA00023125"/>
    </source>
</evidence>
<dbReference type="Gene3D" id="3.40.1170.10">
    <property type="entry name" value="DNA repair protein MutS, domain I"/>
    <property type="match status" value="1"/>
</dbReference>
<dbReference type="Pfam" id="PF05192">
    <property type="entry name" value="MutS_III"/>
    <property type="match status" value="1"/>
</dbReference>
<dbReference type="InterPro" id="IPR036678">
    <property type="entry name" value="MutS_con_dom_sf"/>
</dbReference>
<dbReference type="RefSeq" id="WP_094941703.1">
    <property type="nucleotide sequence ID" value="NZ_NOKQ01000134.1"/>
</dbReference>
<comment type="function">
    <text evidence="8 9">This protein is involved in the repair of mismatches in DNA. It is possible that it carries out the mismatch recognition step. This protein has a weak ATPase activity.</text>
</comment>
<reference evidence="11 12" key="1">
    <citation type="submission" date="2017-07" db="EMBL/GenBank/DDBJ databases">
        <title>Tetzosporium hominis gen.nov. sp.nov.</title>
        <authorList>
            <person name="Tetz G."/>
            <person name="Tetz V."/>
        </authorList>
    </citation>
    <scope>NUCLEOTIDE SEQUENCE [LARGE SCALE GENOMIC DNA]</scope>
    <source>
        <strain evidence="11 12">VT-49</strain>
    </source>
</reference>
<protein>
    <recommendedName>
        <fullName evidence="2 9">DNA mismatch repair protein MutS</fullName>
    </recommendedName>
</protein>
<evidence type="ECO:0000256" key="4">
    <source>
        <dbReference type="ARBA" id="ARBA00022763"/>
    </source>
</evidence>
<dbReference type="SUPFAM" id="SSF53150">
    <property type="entry name" value="DNA repair protein MutS, domain II"/>
    <property type="match status" value="1"/>
</dbReference>
<dbReference type="HAMAP" id="MF_00096">
    <property type="entry name" value="MutS"/>
    <property type="match status" value="1"/>
</dbReference>
<proteinExistence type="inferred from homology"/>
<comment type="caution">
    <text evidence="11">The sequence shown here is derived from an EMBL/GenBank/DDBJ whole genome shotgun (WGS) entry which is preliminary data.</text>
</comment>
<dbReference type="Pfam" id="PF05190">
    <property type="entry name" value="MutS_IV"/>
    <property type="match status" value="1"/>
</dbReference>
<dbReference type="InterPro" id="IPR007696">
    <property type="entry name" value="DNA_mismatch_repair_MutS_core"/>
</dbReference>
<dbReference type="SMART" id="SM00534">
    <property type="entry name" value="MUTSac"/>
    <property type="match status" value="1"/>
</dbReference>
<dbReference type="NCBIfam" id="TIGR01070">
    <property type="entry name" value="mutS1"/>
    <property type="match status" value="1"/>
</dbReference>
<dbReference type="EMBL" id="NOKQ01000134">
    <property type="protein sequence ID" value="OZS79323.1"/>
    <property type="molecule type" value="Genomic_DNA"/>
</dbReference>
<name>A0A264W6V9_9BACL</name>
<evidence type="ECO:0000313" key="12">
    <source>
        <dbReference type="Proteomes" id="UP000217065"/>
    </source>
</evidence>
<keyword evidence="4 9" id="KW-0227">DNA damage</keyword>
<dbReference type="Gene3D" id="6.10.140.430">
    <property type="match status" value="1"/>
</dbReference>
<dbReference type="GO" id="GO:0005524">
    <property type="term" value="F:ATP binding"/>
    <property type="evidence" value="ECO:0007669"/>
    <property type="project" value="UniProtKB-UniRule"/>
</dbReference>
<dbReference type="InterPro" id="IPR007861">
    <property type="entry name" value="DNA_mismatch_repair_MutS_clamp"/>
</dbReference>
<evidence type="ECO:0000256" key="2">
    <source>
        <dbReference type="ARBA" id="ARBA00021982"/>
    </source>
</evidence>
<dbReference type="Gene3D" id="1.10.1420.10">
    <property type="match status" value="2"/>
</dbReference>
<dbReference type="Pfam" id="PF01624">
    <property type="entry name" value="MutS_I"/>
    <property type="match status" value="1"/>
</dbReference>
<sequence length="843" mass="94969">MTYTPMMQQYLTIKEGYPNEFLFFRLGDFYELFFEDAKRAAAILEITLTGKDAGAKERIPMCGVPYHSAAGYIETLVSKGHRVAICEQVENPKLTKGIVKREVVQVITPGTLLEGKTISSSTNHYIGAALLGGPTQLAYVDLATGEARSTSIQNDAKSLIAKAQELNIKELVVAEQDFLLLEELSELYDIHLSVYTQEHLLNSELVTNEASELLLAYLQATQKRTLSHIQPFSHYEETAYLSIDSASKRNLELIQSIRTGEQKGTLSWFLDETKTAMGSRKLKQWIHQPLADKTLIEQRLDYVDAFLSEFLLHEEIKEALTQVYDMERLLGKVSFATLTGKDAAQLRRTLQQVPLLKELLLQAAHPALTSFGKRLEDPIACRELLERALADSPPLTLKEGGVIRAGYSEKLDELRYLDTNGKDWLAELEQSERQKTGAKNLKIGYNRIFGYYIELTKSMVHLADDSRYIRKQTLANAERFITEELKEKETLILNAQEEALVLETALFEDLRKELQTHISSLQKLADALSELDVLQAFATCANRYQLTRPEFSEGQHMEIREGRHPVVEKMMNNHHYVANDCVLTNDKNMLLITGPNMSGKSTYMRQIAITLIMAQMGSYVPAESARLPITDKIFTRIGAADDLAGGQSTFMLEMVESRNAIIGATSKSLLLFDEIGRGTSTYDGMSLAQAMMEYIHDHIGANTLFSTHYHELTELEGRLDRLKNVHVAASEQDRKVVFLHKVKDGAADKSYGIHVAELAELPQAIIERAQQLLDDYEEQEDRQLSIFDFETSSPVQKVDSTPVAVVEGTHPVLDQLKELHVLEMTPLEALNTLYQLQKDAKKE</sequence>
<feature type="binding site" evidence="9">
    <location>
        <begin position="594"/>
        <end position="601"/>
    </location>
    <ligand>
        <name>ATP</name>
        <dbReference type="ChEBI" id="CHEBI:30616"/>
    </ligand>
</feature>
<evidence type="ECO:0000259" key="10">
    <source>
        <dbReference type="PROSITE" id="PS00486"/>
    </source>
</evidence>
<organism evidence="11 12">
    <name type="scientific">Tetzosporium hominis</name>
    <dbReference type="NCBI Taxonomy" id="2020506"/>
    <lineage>
        <taxon>Bacteria</taxon>
        <taxon>Bacillati</taxon>
        <taxon>Bacillota</taxon>
        <taxon>Bacilli</taxon>
        <taxon>Bacillales</taxon>
        <taxon>Caryophanaceae</taxon>
        <taxon>Tetzosporium</taxon>
    </lineage>
</organism>
<evidence type="ECO:0000256" key="7">
    <source>
        <dbReference type="ARBA" id="ARBA00023204"/>
    </source>
</evidence>
<feature type="domain" description="DNA mismatch repair proteins mutS family" evidence="10">
    <location>
        <begin position="668"/>
        <end position="684"/>
    </location>
</feature>
<dbReference type="SUPFAM" id="SSF48334">
    <property type="entry name" value="DNA repair protein MutS, domain III"/>
    <property type="match status" value="1"/>
</dbReference>
<dbReference type="PROSITE" id="PS00486">
    <property type="entry name" value="DNA_MISMATCH_REPAIR_2"/>
    <property type="match status" value="1"/>
</dbReference>
<dbReference type="CDD" id="cd03284">
    <property type="entry name" value="ABC_MutS1"/>
    <property type="match status" value="1"/>
</dbReference>
<dbReference type="AlphaFoldDB" id="A0A264W6V9"/>
<evidence type="ECO:0000313" key="11">
    <source>
        <dbReference type="EMBL" id="OZS79323.1"/>
    </source>
</evidence>
<dbReference type="SUPFAM" id="SSF52540">
    <property type="entry name" value="P-loop containing nucleoside triphosphate hydrolases"/>
    <property type="match status" value="1"/>
</dbReference>
<dbReference type="GO" id="GO:0140664">
    <property type="term" value="F:ATP-dependent DNA damage sensor activity"/>
    <property type="evidence" value="ECO:0007669"/>
    <property type="project" value="InterPro"/>
</dbReference>
<dbReference type="Gene3D" id="3.30.420.110">
    <property type="entry name" value="MutS, connector domain"/>
    <property type="match status" value="1"/>
</dbReference>
<keyword evidence="12" id="KW-1185">Reference proteome</keyword>
<dbReference type="PIRSF" id="PIRSF037677">
    <property type="entry name" value="DNA_mis_repair_Msh6"/>
    <property type="match status" value="1"/>
</dbReference>
<keyword evidence="7 9" id="KW-0234">DNA repair</keyword>
<evidence type="ECO:0000256" key="1">
    <source>
        <dbReference type="ARBA" id="ARBA00006271"/>
    </source>
</evidence>
<dbReference type="FunFam" id="3.40.1170.10:FF:000001">
    <property type="entry name" value="DNA mismatch repair protein MutS"/>
    <property type="match status" value="1"/>
</dbReference>
<dbReference type="PANTHER" id="PTHR11361">
    <property type="entry name" value="DNA MISMATCH REPAIR PROTEIN MUTS FAMILY MEMBER"/>
    <property type="match status" value="1"/>
</dbReference>
<dbReference type="NCBIfam" id="NF003810">
    <property type="entry name" value="PRK05399.1"/>
    <property type="match status" value="1"/>
</dbReference>
<dbReference type="InterPro" id="IPR016151">
    <property type="entry name" value="DNA_mismatch_repair_MutS_N"/>
</dbReference>
<evidence type="ECO:0000256" key="3">
    <source>
        <dbReference type="ARBA" id="ARBA00022741"/>
    </source>
</evidence>
<keyword evidence="6 9" id="KW-0238">DNA-binding</keyword>
<dbReference type="InterPro" id="IPR007695">
    <property type="entry name" value="DNA_mismatch_repair_MutS-lik_N"/>
</dbReference>
<dbReference type="InterPro" id="IPR017261">
    <property type="entry name" value="DNA_mismatch_repair_MutS/MSH"/>
</dbReference>
<dbReference type="GO" id="GO:0005829">
    <property type="term" value="C:cytosol"/>
    <property type="evidence" value="ECO:0007669"/>
    <property type="project" value="TreeGrafter"/>
</dbReference>
<dbReference type="GO" id="GO:0006298">
    <property type="term" value="P:mismatch repair"/>
    <property type="evidence" value="ECO:0007669"/>
    <property type="project" value="UniProtKB-UniRule"/>
</dbReference>
<evidence type="ECO:0000256" key="8">
    <source>
        <dbReference type="ARBA" id="ARBA00024647"/>
    </source>
</evidence>
<dbReference type="OrthoDB" id="9802448at2"/>
<dbReference type="InterPro" id="IPR005748">
    <property type="entry name" value="DNA_mismatch_repair_MutS"/>
</dbReference>
<dbReference type="InterPro" id="IPR036187">
    <property type="entry name" value="DNA_mismatch_repair_MutS_sf"/>
</dbReference>
<evidence type="ECO:0000256" key="9">
    <source>
        <dbReference type="HAMAP-Rule" id="MF_00096"/>
    </source>
</evidence>
<keyword evidence="3 9" id="KW-0547">Nucleotide-binding</keyword>
<dbReference type="SMART" id="SM00533">
    <property type="entry name" value="MUTSd"/>
    <property type="match status" value="1"/>
</dbReference>
<dbReference type="Gene3D" id="3.40.50.300">
    <property type="entry name" value="P-loop containing nucleotide triphosphate hydrolases"/>
    <property type="match status" value="1"/>
</dbReference>
<dbReference type="Pfam" id="PF00488">
    <property type="entry name" value="MutS_V"/>
    <property type="match status" value="1"/>
</dbReference>
<dbReference type="InterPro" id="IPR027417">
    <property type="entry name" value="P-loop_NTPase"/>
</dbReference>